<gene>
    <name evidence="3" type="ORF">MW084_00320</name>
</gene>
<reference evidence="3" key="1">
    <citation type="submission" date="2022-04" db="EMBL/GenBank/DDBJ databases">
        <title>Systematic whole-genome sequencing reveals an unexpected diversity among actinomycetoma pathogens and provides insights into their antibacterial susceptibilities.</title>
        <authorList>
            <person name="Watson A.K."/>
            <person name="Kepplinger B."/>
            <person name="Bakhiet S.M."/>
            <person name="Mhmoud N.A."/>
            <person name="Chapman J."/>
            <person name="Allenby N."/>
            <person name="Mickiewicz K."/>
            <person name="Goodfellow M."/>
            <person name="Fahal A.H."/>
            <person name="Errington J."/>
        </authorList>
    </citation>
    <scope>NUCLEOTIDE SEQUENCE</scope>
    <source>
        <strain evidence="3">SD 504</strain>
    </source>
</reference>
<evidence type="ECO:0000256" key="2">
    <source>
        <dbReference type="SAM" id="Phobius"/>
    </source>
</evidence>
<feature type="transmembrane region" description="Helical" evidence="2">
    <location>
        <begin position="112"/>
        <end position="130"/>
    </location>
</feature>
<dbReference type="RefSeq" id="WP_029553900.1">
    <property type="nucleotide sequence ID" value="NZ_CP095474.1"/>
</dbReference>
<evidence type="ECO:0000256" key="1">
    <source>
        <dbReference type="SAM" id="MobiDB-lite"/>
    </source>
</evidence>
<evidence type="ECO:0000313" key="4">
    <source>
        <dbReference type="Proteomes" id="UP001056383"/>
    </source>
</evidence>
<dbReference type="InterPro" id="IPR036259">
    <property type="entry name" value="MFS_trans_sf"/>
</dbReference>
<feature type="region of interest" description="Disordered" evidence="1">
    <location>
        <begin position="1"/>
        <end position="20"/>
    </location>
</feature>
<dbReference type="SUPFAM" id="SSF103473">
    <property type="entry name" value="MFS general substrate transporter"/>
    <property type="match status" value="1"/>
</dbReference>
<proteinExistence type="predicted"/>
<keyword evidence="4" id="KW-1185">Reference proteome</keyword>
<dbReference type="EMBL" id="CP095474">
    <property type="protein sequence ID" value="URN14618.1"/>
    <property type="molecule type" value="Genomic_DNA"/>
</dbReference>
<keyword evidence="2" id="KW-0472">Membrane</keyword>
<evidence type="ECO:0000313" key="3">
    <source>
        <dbReference type="EMBL" id="URN14618.1"/>
    </source>
</evidence>
<evidence type="ECO:0008006" key="5">
    <source>
        <dbReference type="Google" id="ProtNLM"/>
    </source>
</evidence>
<organism evidence="3 4">
    <name type="scientific">Streptomyces sudanensis</name>
    <dbReference type="NCBI Taxonomy" id="436397"/>
    <lineage>
        <taxon>Bacteria</taxon>
        <taxon>Bacillati</taxon>
        <taxon>Actinomycetota</taxon>
        <taxon>Actinomycetes</taxon>
        <taxon>Kitasatosporales</taxon>
        <taxon>Streptomycetaceae</taxon>
        <taxon>Streptomyces</taxon>
    </lineage>
</organism>
<feature type="transmembrane region" description="Helical" evidence="2">
    <location>
        <begin position="38"/>
        <end position="61"/>
    </location>
</feature>
<dbReference type="Gene3D" id="1.20.1250.20">
    <property type="entry name" value="MFS general substrate transporter like domains"/>
    <property type="match status" value="1"/>
</dbReference>
<name>A0ABY4T9K3_9ACTN</name>
<feature type="transmembrane region" description="Helical" evidence="2">
    <location>
        <begin position="82"/>
        <end position="100"/>
    </location>
</feature>
<protein>
    <recommendedName>
        <fullName evidence="5">MFS transporter</fullName>
    </recommendedName>
</protein>
<dbReference type="Proteomes" id="UP001056383">
    <property type="component" value="Chromosome"/>
</dbReference>
<keyword evidence="2" id="KW-1133">Transmembrane helix</keyword>
<sequence>MNRDVVRQAPAGGRRAGGPAPGFGGVAPPATLALAPGLLAYLVAAAFCGAALGLANALTLIATQGIVRPERAGEASGVTKTVITVAAGLGVALAGSVTGHDVPAAEAAARTALPAAAATCAAACAVLLSWMRTVRIRARWAGARDAGKGPRRQAGSVPR</sequence>
<accession>A0ABY4T9K3</accession>
<keyword evidence="2" id="KW-0812">Transmembrane</keyword>